<dbReference type="InterPro" id="IPR009057">
    <property type="entry name" value="Homeodomain-like_sf"/>
</dbReference>
<dbReference type="SMART" id="SM00342">
    <property type="entry name" value="HTH_ARAC"/>
    <property type="match status" value="1"/>
</dbReference>
<evidence type="ECO:0000256" key="1">
    <source>
        <dbReference type="ARBA" id="ARBA00023015"/>
    </source>
</evidence>
<dbReference type="InterPro" id="IPR018060">
    <property type="entry name" value="HTH_AraC"/>
</dbReference>
<protein>
    <submittedName>
        <fullName evidence="6">Helix-turn-helix domain-containing protein</fullName>
    </submittedName>
</protein>
<dbReference type="SMART" id="SM00028">
    <property type="entry name" value="TPR"/>
    <property type="match status" value="3"/>
</dbReference>
<evidence type="ECO:0000313" key="7">
    <source>
        <dbReference type="Proteomes" id="UP001597163"/>
    </source>
</evidence>
<evidence type="ECO:0000256" key="3">
    <source>
        <dbReference type="ARBA" id="ARBA00023163"/>
    </source>
</evidence>
<dbReference type="InterPro" id="IPR011990">
    <property type="entry name" value="TPR-like_helical_dom_sf"/>
</dbReference>
<feature type="domain" description="HTH araC/xylS-type" evidence="5">
    <location>
        <begin position="9"/>
        <end position="108"/>
    </location>
</feature>
<feature type="transmembrane region" description="Helical" evidence="4">
    <location>
        <begin position="150"/>
        <end position="171"/>
    </location>
</feature>
<keyword evidence="4" id="KW-0472">Membrane</keyword>
<dbReference type="Gene3D" id="1.10.10.60">
    <property type="entry name" value="Homeodomain-like"/>
    <property type="match status" value="1"/>
</dbReference>
<reference evidence="7" key="1">
    <citation type="journal article" date="2019" name="Int. J. Syst. Evol. Microbiol.">
        <title>The Global Catalogue of Microorganisms (GCM) 10K type strain sequencing project: providing services to taxonomists for standard genome sequencing and annotation.</title>
        <authorList>
            <consortium name="The Broad Institute Genomics Platform"/>
            <consortium name="The Broad Institute Genome Sequencing Center for Infectious Disease"/>
            <person name="Wu L."/>
            <person name="Ma J."/>
        </authorList>
    </citation>
    <scope>NUCLEOTIDE SEQUENCE [LARGE SCALE GENOMIC DNA]</scope>
    <source>
        <strain evidence="7">CCUG 63246</strain>
    </source>
</reference>
<dbReference type="SUPFAM" id="SSF48452">
    <property type="entry name" value="TPR-like"/>
    <property type="match status" value="1"/>
</dbReference>
<keyword evidence="7" id="KW-1185">Reference proteome</keyword>
<evidence type="ECO:0000259" key="5">
    <source>
        <dbReference type="PROSITE" id="PS01124"/>
    </source>
</evidence>
<dbReference type="PANTHER" id="PTHR43280">
    <property type="entry name" value="ARAC-FAMILY TRANSCRIPTIONAL REGULATOR"/>
    <property type="match status" value="1"/>
</dbReference>
<name>A0ABW3R7X1_9FLAO</name>
<keyword evidence="4" id="KW-1133">Transmembrane helix</keyword>
<dbReference type="PROSITE" id="PS01124">
    <property type="entry name" value="HTH_ARAC_FAMILY_2"/>
    <property type="match status" value="1"/>
</dbReference>
<dbReference type="Gene3D" id="3.40.50.10070">
    <property type="entry name" value="TolB, N-terminal domain"/>
    <property type="match status" value="1"/>
</dbReference>
<proteinExistence type="predicted"/>
<dbReference type="Pfam" id="PF12833">
    <property type="entry name" value="HTH_18"/>
    <property type="match status" value="1"/>
</dbReference>
<dbReference type="Gene3D" id="1.25.40.10">
    <property type="entry name" value="Tetratricopeptide repeat domain"/>
    <property type="match status" value="2"/>
</dbReference>
<dbReference type="SUPFAM" id="SSF46689">
    <property type="entry name" value="Homeodomain-like"/>
    <property type="match status" value="1"/>
</dbReference>
<evidence type="ECO:0000256" key="2">
    <source>
        <dbReference type="ARBA" id="ARBA00023125"/>
    </source>
</evidence>
<evidence type="ECO:0000256" key="4">
    <source>
        <dbReference type="SAM" id="Phobius"/>
    </source>
</evidence>
<evidence type="ECO:0000313" key="6">
    <source>
        <dbReference type="EMBL" id="MFD1161043.1"/>
    </source>
</evidence>
<dbReference type="InterPro" id="IPR019734">
    <property type="entry name" value="TPR_rpt"/>
</dbReference>
<gene>
    <name evidence="6" type="ORF">ACFQ2E_01355</name>
</gene>
<sequence length="641" mass="74459">MNKDEQLLNKLKQVVLNNFENEHFSVQELSELAAVSRSQLHRKLKRLKGQSISQFIREIRLEEALELLQQDAATTSEIAYKVGFNSSSYFHKCFLDFYGYPPSEAKHIYSKKQQHETKRNEVESKSIFEPSVIDKQSIKHLTNRKKRASLIKFTALAILVFLISLTAIYVINHNRSTSPKEKSIAVLPFKNLSTDAQNQHFADGLVEDLLNRLSLVPEFKVISRTSSDTYRHRDPDKKVSDIASELNVSYVIEGSIQKHENKARITVQLIDAKQDDHLWTKTFDEDFKDVFKIQSAIAIEVASGLSTILTKKQALNIKKNQTDNVKAFELYQLGRYYWGKRVYNEYATAINYFEQAIAEDPNYALAYAGLADTHFLMIWYTEDYEKMITLRNKAEALALKALKLDPNLVEAYTVLATLYFFIDWEWEKAENMFLHALRFNKNYSTLHHRYSEHLSTTGRHLEARNHINKALELDPLSFIVREVSAKLYLNRGEFDKALSESHLAGELNKIHETPQWYKFFICLKKNDDRLVLKSLRELAEMNDIAYTPKTLDSIYNTSGRNGLLQWVVDSTGDLLRKAHCYVFAGKYNEALDYLETAYANGSRMEDVPYWYPSEKLHEMPRFIALMKKMNLPWKPDSHLEH</sequence>
<dbReference type="RefSeq" id="WP_311935357.1">
    <property type="nucleotide sequence ID" value="NZ_JAVSCK010000001.1"/>
</dbReference>
<accession>A0ABW3R7X1</accession>
<comment type="caution">
    <text evidence="6">The sequence shown here is derived from an EMBL/GenBank/DDBJ whole genome shotgun (WGS) entry which is preliminary data.</text>
</comment>
<keyword evidence="3" id="KW-0804">Transcription</keyword>
<keyword evidence="4" id="KW-0812">Transmembrane</keyword>
<organism evidence="6 7">
    <name type="scientific">Hwangdonia seohaensis</name>
    <dbReference type="NCBI Taxonomy" id="1240727"/>
    <lineage>
        <taxon>Bacteria</taxon>
        <taxon>Pseudomonadati</taxon>
        <taxon>Bacteroidota</taxon>
        <taxon>Flavobacteriia</taxon>
        <taxon>Flavobacteriales</taxon>
        <taxon>Flavobacteriaceae</taxon>
        <taxon>Hwangdonia</taxon>
    </lineage>
</organism>
<keyword evidence="2" id="KW-0238">DNA-binding</keyword>
<dbReference type="PANTHER" id="PTHR43280:SF2">
    <property type="entry name" value="HTH-TYPE TRANSCRIPTIONAL REGULATOR EXSA"/>
    <property type="match status" value="1"/>
</dbReference>
<dbReference type="EMBL" id="JBHTLJ010000001">
    <property type="protein sequence ID" value="MFD1161043.1"/>
    <property type="molecule type" value="Genomic_DNA"/>
</dbReference>
<keyword evidence="1" id="KW-0805">Transcription regulation</keyword>
<dbReference type="Proteomes" id="UP001597163">
    <property type="component" value="Unassembled WGS sequence"/>
</dbReference>